<protein>
    <submittedName>
        <fullName evidence="5">AraC family transcriptional regulator</fullName>
    </submittedName>
</protein>
<dbReference type="GO" id="GO:0005829">
    <property type="term" value="C:cytosol"/>
    <property type="evidence" value="ECO:0007669"/>
    <property type="project" value="TreeGrafter"/>
</dbReference>
<dbReference type="GO" id="GO:0003700">
    <property type="term" value="F:DNA-binding transcription factor activity"/>
    <property type="evidence" value="ECO:0007669"/>
    <property type="project" value="InterPro"/>
</dbReference>
<dbReference type="PANTHER" id="PTHR47894:SF4">
    <property type="entry name" value="HTH-TYPE TRANSCRIPTIONAL REGULATOR GADX"/>
    <property type="match status" value="1"/>
</dbReference>
<evidence type="ECO:0000313" key="6">
    <source>
        <dbReference type="Proteomes" id="UP000823858"/>
    </source>
</evidence>
<evidence type="ECO:0000256" key="1">
    <source>
        <dbReference type="ARBA" id="ARBA00023015"/>
    </source>
</evidence>
<dbReference type="Pfam" id="PF12625">
    <property type="entry name" value="Arabinose_bd"/>
    <property type="match status" value="1"/>
</dbReference>
<feature type="domain" description="HTH araC/xylS-type" evidence="4">
    <location>
        <begin position="234"/>
        <end position="333"/>
    </location>
</feature>
<evidence type="ECO:0000313" key="5">
    <source>
        <dbReference type="EMBL" id="HJC84062.1"/>
    </source>
</evidence>
<dbReference type="InterPro" id="IPR018060">
    <property type="entry name" value="HTH_AraC"/>
</dbReference>
<dbReference type="SUPFAM" id="SSF46689">
    <property type="entry name" value="Homeodomain-like"/>
    <property type="match status" value="1"/>
</dbReference>
<reference evidence="5" key="1">
    <citation type="journal article" date="2021" name="PeerJ">
        <title>Extensive microbial diversity within the chicken gut microbiome revealed by metagenomics and culture.</title>
        <authorList>
            <person name="Gilroy R."/>
            <person name="Ravi A."/>
            <person name="Getino M."/>
            <person name="Pursley I."/>
            <person name="Horton D.L."/>
            <person name="Alikhan N.F."/>
            <person name="Baker D."/>
            <person name="Gharbi K."/>
            <person name="Hall N."/>
            <person name="Watson M."/>
            <person name="Adriaenssens E.M."/>
            <person name="Foster-Nyarko E."/>
            <person name="Jarju S."/>
            <person name="Secka A."/>
            <person name="Antonio M."/>
            <person name="Oren A."/>
            <person name="Chaudhuri R.R."/>
            <person name="La Ragione R."/>
            <person name="Hildebrand F."/>
            <person name="Pallen M.J."/>
        </authorList>
    </citation>
    <scope>NUCLEOTIDE SEQUENCE</scope>
    <source>
        <strain evidence="5">ChiHjej13B12-4958</strain>
    </source>
</reference>
<dbReference type="EMBL" id="DWVP01000001">
    <property type="protein sequence ID" value="HJC84062.1"/>
    <property type="molecule type" value="Genomic_DNA"/>
</dbReference>
<dbReference type="SMART" id="SM00342">
    <property type="entry name" value="HTH_ARAC"/>
    <property type="match status" value="1"/>
</dbReference>
<dbReference type="AlphaFoldDB" id="A0A9D2QEI2"/>
<dbReference type="PANTHER" id="PTHR47894">
    <property type="entry name" value="HTH-TYPE TRANSCRIPTIONAL REGULATOR GADX"/>
    <property type="match status" value="1"/>
</dbReference>
<dbReference type="InterPro" id="IPR032687">
    <property type="entry name" value="AraC-type_N"/>
</dbReference>
<accession>A0A9D2QEI2</accession>
<name>A0A9D2QEI2_9CORY</name>
<comment type="caution">
    <text evidence="5">The sequence shown here is derived from an EMBL/GenBank/DDBJ whole genome shotgun (WGS) entry which is preliminary data.</text>
</comment>
<dbReference type="Gene3D" id="1.10.10.60">
    <property type="entry name" value="Homeodomain-like"/>
    <property type="match status" value="1"/>
</dbReference>
<gene>
    <name evidence="5" type="ORF">H9751_00635</name>
</gene>
<proteinExistence type="predicted"/>
<evidence type="ECO:0000256" key="3">
    <source>
        <dbReference type="ARBA" id="ARBA00023163"/>
    </source>
</evidence>
<dbReference type="Pfam" id="PF12833">
    <property type="entry name" value="HTH_18"/>
    <property type="match status" value="1"/>
</dbReference>
<dbReference type="Proteomes" id="UP000823858">
    <property type="component" value="Unassembled WGS sequence"/>
</dbReference>
<keyword evidence="2" id="KW-0238">DNA-binding</keyword>
<evidence type="ECO:0000256" key="2">
    <source>
        <dbReference type="ARBA" id="ARBA00023125"/>
    </source>
</evidence>
<evidence type="ECO:0000259" key="4">
    <source>
        <dbReference type="PROSITE" id="PS01124"/>
    </source>
</evidence>
<keyword evidence="1" id="KW-0805">Transcription regulation</keyword>
<keyword evidence="3" id="KW-0804">Transcription</keyword>
<reference evidence="5" key="2">
    <citation type="submission" date="2021-04" db="EMBL/GenBank/DDBJ databases">
        <authorList>
            <person name="Gilroy R."/>
        </authorList>
    </citation>
    <scope>NUCLEOTIDE SEQUENCE</scope>
    <source>
        <strain evidence="5">ChiHjej13B12-4958</strain>
    </source>
</reference>
<sequence length="338" mass="36670">MAWVRSAGLRGVRETISELGGDADDLASDCALPAGALDSDEMLVRDSAIASLLELAATRLACVDFGLRVAEKQDLTLLGPVALALRNSPSIAEALDCTGRYMFVHARGLSVTLIPDPYDDPDVIGCRYGYPRGITVPPQSVDMGLLFLHRAIIYLAGGTSYGLRGVDLPHSPQAPLTRYEDAFGARVIPGRQDAVLRLPCSLPPQPIAARDPVAHALALAHLREQHPPGTQVTSQTRNFLRQSLGTVPTSLSDTARMLGMSPRSLQRHLAAETGQSYGDILDTVRRDRVLTLLTTTELPMTQIAYAVGLSSQATLSRYARRWWQATPRDIRARHPHAQ</sequence>
<organism evidence="5 6">
    <name type="scientific">Candidatus Corynebacterium faecigallinarum</name>
    <dbReference type="NCBI Taxonomy" id="2838528"/>
    <lineage>
        <taxon>Bacteria</taxon>
        <taxon>Bacillati</taxon>
        <taxon>Actinomycetota</taxon>
        <taxon>Actinomycetes</taxon>
        <taxon>Mycobacteriales</taxon>
        <taxon>Corynebacteriaceae</taxon>
        <taxon>Corynebacterium</taxon>
    </lineage>
</organism>
<dbReference type="InterPro" id="IPR009057">
    <property type="entry name" value="Homeodomain-like_sf"/>
</dbReference>
<dbReference type="GO" id="GO:0000976">
    <property type="term" value="F:transcription cis-regulatory region binding"/>
    <property type="evidence" value="ECO:0007669"/>
    <property type="project" value="TreeGrafter"/>
</dbReference>
<dbReference type="PROSITE" id="PS01124">
    <property type="entry name" value="HTH_ARAC_FAMILY_2"/>
    <property type="match status" value="1"/>
</dbReference>